<name>A0A5N6TYE7_ASPAV</name>
<reference evidence="4 5" key="1">
    <citation type="submission" date="2019-04" db="EMBL/GenBank/DDBJ databases">
        <title>Friends and foes A comparative genomics study of 23 Aspergillus species from section Flavi.</title>
        <authorList>
            <consortium name="DOE Joint Genome Institute"/>
            <person name="Kjaerbolling I."/>
            <person name="Vesth T."/>
            <person name="Frisvad J.C."/>
            <person name="Nybo J.L."/>
            <person name="Theobald S."/>
            <person name="Kildgaard S."/>
            <person name="Isbrandt T."/>
            <person name="Kuo A."/>
            <person name="Sato A."/>
            <person name="Lyhne E.K."/>
            <person name="Kogle M.E."/>
            <person name="Wiebenga A."/>
            <person name="Kun R.S."/>
            <person name="Lubbers R.J."/>
            <person name="Makela M.R."/>
            <person name="Barry K."/>
            <person name="Chovatia M."/>
            <person name="Clum A."/>
            <person name="Daum C."/>
            <person name="Haridas S."/>
            <person name="He G."/>
            <person name="LaButti K."/>
            <person name="Lipzen A."/>
            <person name="Mondo S."/>
            <person name="Riley R."/>
            <person name="Salamov A."/>
            <person name="Simmons B.A."/>
            <person name="Magnuson J.K."/>
            <person name="Henrissat B."/>
            <person name="Mortensen U.H."/>
            <person name="Larsen T.O."/>
            <person name="Devries R.P."/>
            <person name="Grigoriev I.V."/>
            <person name="Machida M."/>
            <person name="Baker S.E."/>
            <person name="Andersen M.R."/>
        </authorList>
    </citation>
    <scope>NUCLEOTIDE SEQUENCE [LARGE SCALE GENOMIC DNA]</scope>
    <source>
        <strain evidence="4 5">IBT 18842</strain>
    </source>
</reference>
<dbReference type="OrthoDB" id="195446at2759"/>
<dbReference type="InterPro" id="IPR007111">
    <property type="entry name" value="NACHT_NTPase"/>
</dbReference>
<dbReference type="PANTHER" id="PTHR46082">
    <property type="entry name" value="ATP/GTP-BINDING PROTEIN-RELATED"/>
    <property type="match status" value="1"/>
</dbReference>
<protein>
    <recommendedName>
        <fullName evidence="3">NACHT domain-containing protein</fullName>
    </recommendedName>
</protein>
<accession>A0A5N6TYE7</accession>
<dbReference type="PROSITE" id="PS50297">
    <property type="entry name" value="ANK_REP_REGION"/>
    <property type="match status" value="2"/>
</dbReference>
<feature type="repeat" description="ANK" evidence="2">
    <location>
        <begin position="843"/>
        <end position="875"/>
    </location>
</feature>
<evidence type="ECO:0000259" key="3">
    <source>
        <dbReference type="PROSITE" id="PS50837"/>
    </source>
</evidence>
<dbReference type="Pfam" id="PF00023">
    <property type="entry name" value="Ank"/>
    <property type="match status" value="1"/>
</dbReference>
<dbReference type="InterPro" id="IPR027417">
    <property type="entry name" value="P-loop_NTPase"/>
</dbReference>
<dbReference type="Pfam" id="PF22939">
    <property type="entry name" value="WHD_GPIID"/>
    <property type="match status" value="1"/>
</dbReference>
<keyword evidence="1" id="KW-0677">Repeat</keyword>
<dbReference type="SMART" id="SM00248">
    <property type="entry name" value="ANK"/>
    <property type="match status" value="3"/>
</dbReference>
<dbReference type="InterPro" id="IPR002110">
    <property type="entry name" value="Ankyrin_rpt"/>
</dbReference>
<evidence type="ECO:0000256" key="1">
    <source>
        <dbReference type="ARBA" id="ARBA00022737"/>
    </source>
</evidence>
<evidence type="ECO:0000256" key="2">
    <source>
        <dbReference type="PROSITE-ProRule" id="PRU00023"/>
    </source>
</evidence>
<dbReference type="PRINTS" id="PR01415">
    <property type="entry name" value="ANKYRIN"/>
</dbReference>
<dbReference type="SUPFAM" id="SSF53167">
    <property type="entry name" value="Purine and uridine phosphorylases"/>
    <property type="match status" value="1"/>
</dbReference>
<keyword evidence="2" id="KW-0040">ANK repeat</keyword>
<dbReference type="InterPro" id="IPR056884">
    <property type="entry name" value="NPHP3-like_N"/>
</dbReference>
<dbReference type="Pfam" id="PF12796">
    <property type="entry name" value="Ank_2"/>
    <property type="match status" value="1"/>
</dbReference>
<dbReference type="Proteomes" id="UP000325780">
    <property type="component" value="Unassembled WGS sequence"/>
</dbReference>
<sequence length="981" mass="109196">MAFYPSNNSGPSVAYTVSWICAITTESVAAQAFLDEKHEPIYALPNDSNSYTLGRMGRHNIVIAVLPEGEYGTTSAATTAVTMLNTFPNIRIGLLVGIGGGAPSPKNDVRLGDVVVSSPGGGNGGVFQYDFGKAVQGQIFEPTKHLNQPPRFLRTAVSKLRGDYLLDGHGLEARIENTLTNRPRLRKKFGRPSPDTDRLYHSNFIHPQNVEAKCQETCGHDPANLVFRNTRDEFDDGPLIHYGIIASANTLLKDASIRDALAREHDVLCLEMEAAGLMNDYPCLVIRGICDYADTHKNNEWQGSLKGRDIQAKALNTSRKVNEICDYQRSEVSKKILKWLTPVHHGSQQSDHFRSHQPGTGRWLLDSNEYRIWININRQNTFCSGIPGGGKTILTSVVVEDLYNMVQNGEDVAIAYVYFNYRQKEQQTPEHILKSLLKQLVQPKDFPIALRELHTRHCERKTQPTLEEVSKVLESVVPMYSKVFLVLDALDECSQDARKVFLRELFSIQSNSNVKIFATSRLDDEIKSLFSGAICLTIQASDHDIQTYLNQQMSLHNPNIFDGHIRSMVIDEITKRAEGMFLLAVLHITTLIGLPTKGDVKNALQSLATGIEELDETYRLAMMRIADQGEGYRILGKKILGWVVHAKRPLCTEELLHALAIRPDMPGLDKGFVPELDTVMSVCAGLVTADKESNIIRLVHYTTQEYFKRTHSTWFPNAEADIAIACATYLSFNIFQTGVCQTPDELQQRRKDFHLYDYAANHWARHSHKYSTQTHPAILKLLKCESKLAACSQAMTSFFLERRYGDEVNIETKGPHGAAHYGLEGSMAVLLDAAYETDCKDAHGHTPLHFAAECGNVAMVTWLLERDADPNNKSKFGDTPLLSADDYDAVVKLLLDKGADPNCGANTNATLLTCGSTPLHLAASNGFTDVVKLLLGKGADPNFRRFKTGTMSLHQALMPLVSCCWQAKAKLYRLCLGTLLQ</sequence>
<dbReference type="InterPro" id="IPR054471">
    <property type="entry name" value="GPIID_WHD"/>
</dbReference>
<dbReference type="InterPro" id="IPR036770">
    <property type="entry name" value="Ankyrin_rpt-contain_sf"/>
</dbReference>
<dbReference type="PROSITE" id="PS50088">
    <property type="entry name" value="ANK_REPEAT"/>
    <property type="match status" value="2"/>
</dbReference>
<dbReference type="AlphaFoldDB" id="A0A5N6TYE7"/>
<dbReference type="InterPro" id="IPR053137">
    <property type="entry name" value="NLR-like"/>
</dbReference>
<evidence type="ECO:0000313" key="4">
    <source>
        <dbReference type="EMBL" id="KAE8151347.1"/>
    </source>
</evidence>
<dbReference type="PANTHER" id="PTHR46082:SF11">
    <property type="entry name" value="AAA+ ATPASE DOMAIN-CONTAINING PROTEIN-RELATED"/>
    <property type="match status" value="1"/>
</dbReference>
<proteinExistence type="predicted"/>
<dbReference type="Pfam" id="PF24883">
    <property type="entry name" value="NPHP3_N"/>
    <property type="match status" value="1"/>
</dbReference>
<dbReference type="GO" id="GO:0009116">
    <property type="term" value="P:nucleoside metabolic process"/>
    <property type="evidence" value="ECO:0007669"/>
    <property type="project" value="InterPro"/>
</dbReference>
<organism evidence="4 5">
    <name type="scientific">Aspergillus avenaceus</name>
    <dbReference type="NCBI Taxonomy" id="36643"/>
    <lineage>
        <taxon>Eukaryota</taxon>
        <taxon>Fungi</taxon>
        <taxon>Dikarya</taxon>
        <taxon>Ascomycota</taxon>
        <taxon>Pezizomycotina</taxon>
        <taxon>Eurotiomycetes</taxon>
        <taxon>Eurotiomycetidae</taxon>
        <taxon>Eurotiales</taxon>
        <taxon>Aspergillaceae</taxon>
        <taxon>Aspergillus</taxon>
        <taxon>Aspergillus subgen. Circumdati</taxon>
    </lineage>
</organism>
<dbReference type="Gene3D" id="3.40.50.300">
    <property type="entry name" value="P-loop containing nucleotide triphosphate hydrolases"/>
    <property type="match status" value="1"/>
</dbReference>
<dbReference type="Gene3D" id="1.25.40.20">
    <property type="entry name" value="Ankyrin repeat-containing domain"/>
    <property type="match status" value="2"/>
</dbReference>
<dbReference type="EMBL" id="ML742073">
    <property type="protein sequence ID" value="KAE8151347.1"/>
    <property type="molecule type" value="Genomic_DNA"/>
</dbReference>
<dbReference type="PROSITE" id="PS50837">
    <property type="entry name" value="NACHT"/>
    <property type="match status" value="1"/>
</dbReference>
<keyword evidence="5" id="KW-1185">Reference proteome</keyword>
<dbReference type="InterPro" id="IPR035994">
    <property type="entry name" value="Nucleoside_phosphorylase_sf"/>
</dbReference>
<dbReference type="SUPFAM" id="SSF52540">
    <property type="entry name" value="P-loop containing nucleoside triphosphate hydrolases"/>
    <property type="match status" value="1"/>
</dbReference>
<feature type="repeat" description="ANK" evidence="2">
    <location>
        <begin position="914"/>
        <end position="946"/>
    </location>
</feature>
<evidence type="ECO:0000313" key="5">
    <source>
        <dbReference type="Proteomes" id="UP000325780"/>
    </source>
</evidence>
<feature type="domain" description="NACHT" evidence="3">
    <location>
        <begin position="379"/>
        <end position="521"/>
    </location>
</feature>
<dbReference type="Gene3D" id="3.40.50.1580">
    <property type="entry name" value="Nucleoside phosphorylase domain"/>
    <property type="match status" value="1"/>
</dbReference>
<dbReference type="GO" id="GO:0003824">
    <property type="term" value="F:catalytic activity"/>
    <property type="evidence" value="ECO:0007669"/>
    <property type="project" value="InterPro"/>
</dbReference>
<dbReference type="SUPFAM" id="SSF48403">
    <property type="entry name" value="Ankyrin repeat"/>
    <property type="match status" value="1"/>
</dbReference>
<gene>
    <name evidence="4" type="ORF">BDV25DRAFT_171564</name>
</gene>